<feature type="region of interest" description="Disordered" evidence="1">
    <location>
        <begin position="1"/>
        <end position="38"/>
    </location>
</feature>
<proteinExistence type="predicted"/>
<accession>A0A6H5IXZ2</accession>
<evidence type="ECO:0000256" key="1">
    <source>
        <dbReference type="SAM" id="MobiDB-lite"/>
    </source>
</evidence>
<dbReference type="AlphaFoldDB" id="A0A6H5IXZ2"/>
<reference evidence="2 3" key="1">
    <citation type="submission" date="2020-02" db="EMBL/GenBank/DDBJ databases">
        <authorList>
            <person name="Ferguson B K."/>
        </authorList>
    </citation>
    <scope>NUCLEOTIDE SEQUENCE [LARGE SCALE GENOMIC DNA]</scope>
</reference>
<dbReference type="EMBL" id="CADCXV010001130">
    <property type="protein sequence ID" value="CAB0041808.1"/>
    <property type="molecule type" value="Genomic_DNA"/>
</dbReference>
<name>A0A6H5IXZ2_9HYME</name>
<evidence type="ECO:0000313" key="3">
    <source>
        <dbReference type="Proteomes" id="UP000479190"/>
    </source>
</evidence>
<dbReference type="Proteomes" id="UP000479190">
    <property type="component" value="Unassembled WGS sequence"/>
</dbReference>
<sequence>MNPSTGGGRRSPLSADSVCEREDSLRGRGDGPWRALASPISPLRGADCALPSRTASAAAGSPSAMRSTGTCGADNTGQSPSTLPPSGATVPEHWSACVGRKRPIGETVYASSVVARNSRTMLPTSLPAYHRWPY</sequence>
<feature type="compositionally biased region" description="Basic and acidic residues" evidence="1">
    <location>
        <begin position="18"/>
        <end position="31"/>
    </location>
</feature>
<feature type="region of interest" description="Disordered" evidence="1">
    <location>
        <begin position="53"/>
        <end position="92"/>
    </location>
</feature>
<feature type="compositionally biased region" description="Polar residues" evidence="1">
    <location>
        <begin position="64"/>
        <end position="81"/>
    </location>
</feature>
<gene>
    <name evidence="2" type="ORF">TBRA_LOCUS13460</name>
</gene>
<keyword evidence="3" id="KW-1185">Reference proteome</keyword>
<evidence type="ECO:0000313" key="2">
    <source>
        <dbReference type="EMBL" id="CAB0041808.1"/>
    </source>
</evidence>
<protein>
    <submittedName>
        <fullName evidence="2">Uncharacterized protein</fullName>
    </submittedName>
</protein>
<organism evidence="2 3">
    <name type="scientific">Trichogramma brassicae</name>
    <dbReference type="NCBI Taxonomy" id="86971"/>
    <lineage>
        <taxon>Eukaryota</taxon>
        <taxon>Metazoa</taxon>
        <taxon>Ecdysozoa</taxon>
        <taxon>Arthropoda</taxon>
        <taxon>Hexapoda</taxon>
        <taxon>Insecta</taxon>
        <taxon>Pterygota</taxon>
        <taxon>Neoptera</taxon>
        <taxon>Endopterygota</taxon>
        <taxon>Hymenoptera</taxon>
        <taxon>Apocrita</taxon>
        <taxon>Proctotrupomorpha</taxon>
        <taxon>Chalcidoidea</taxon>
        <taxon>Trichogrammatidae</taxon>
        <taxon>Trichogramma</taxon>
    </lineage>
</organism>